<dbReference type="AlphaFoldDB" id="A0A452Y0S0"/>
<feature type="compositionally biased region" description="Basic and acidic residues" evidence="1">
    <location>
        <begin position="56"/>
        <end position="65"/>
    </location>
</feature>
<dbReference type="Gramene" id="AET1Gv20249000.1">
    <property type="protein sequence ID" value="AET1Gv20249000.1"/>
    <property type="gene ID" value="AET1Gv20249000"/>
</dbReference>
<proteinExistence type="predicted"/>
<evidence type="ECO:0000313" key="2">
    <source>
        <dbReference type="EnsemblPlants" id="AET1Gv20249000.1"/>
    </source>
</evidence>
<reference evidence="2" key="4">
    <citation type="submission" date="2019-03" db="UniProtKB">
        <authorList>
            <consortium name="EnsemblPlants"/>
        </authorList>
    </citation>
    <scope>IDENTIFICATION</scope>
</reference>
<reference evidence="3" key="2">
    <citation type="journal article" date="2017" name="Nat. Plants">
        <title>The Aegilops tauschii genome reveals multiple impacts of transposons.</title>
        <authorList>
            <person name="Zhao G."/>
            <person name="Zou C."/>
            <person name="Li K."/>
            <person name="Wang K."/>
            <person name="Li T."/>
            <person name="Gao L."/>
            <person name="Zhang X."/>
            <person name="Wang H."/>
            <person name="Yang Z."/>
            <person name="Liu X."/>
            <person name="Jiang W."/>
            <person name="Mao L."/>
            <person name="Kong X."/>
            <person name="Jiao Y."/>
            <person name="Jia J."/>
        </authorList>
    </citation>
    <scope>NUCLEOTIDE SEQUENCE [LARGE SCALE GENOMIC DNA]</scope>
    <source>
        <strain evidence="3">cv. AL8/78</strain>
    </source>
</reference>
<reference evidence="2" key="5">
    <citation type="journal article" date="2021" name="G3 (Bethesda)">
        <title>Aegilops tauschii genome assembly Aet v5.0 features greater sequence contiguity and improved annotation.</title>
        <authorList>
            <person name="Wang L."/>
            <person name="Zhu T."/>
            <person name="Rodriguez J.C."/>
            <person name="Deal K.R."/>
            <person name="Dubcovsky J."/>
            <person name="McGuire P.E."/>
            <person name="Lux T."/>
            <person name="Spannagl M."/>
            <person name="Mayer K.F.X."/>
            <person name="Baldrich P."/>
            <person name="Meyers B.C."/>
            <person name="Huo N."/>
            <person name="Gu Y.Q."/>
            <person name="Zhou H."/>
            <person name="Devos K.M."/>
            <person name="Bennetzen J.L."/>
            <person name="Unver T."/>
            <person name="Budak H."/>
            <person name="Gulick P.J."/>
            <person name="Galiba G."/>
            <person name="Kalapos B."/>
            <person name="Nelson D.R."/>
            <person name="Li P."/>
            <person name="You F.M."/>
            <person name="Luo M.C."/>
            <person name="Dvorak J."/>
        </authorList>
    </citation>
    <scope>NUCLEOTIDE SEQUENCE [LARGE SCALE GENOMIC DNA]</scope>
    <source>
        <strain evidence="2">cv. AL8/78</strain>
    </source>
</reference>
<name>A0A452Y0S0_AEGTS</name>
<feature type="region of interest" description="Disordered" evidence="1">
    <location>
        <begin position="45"/>
        <end position="127"/>
    </location>
</feature>
<reference evidence="3" key="1">
    <citation type="journal article" date="2014" name="Science">
        <title>Ancient hybridizations among the ancestral genomes of bread wheat.</title>
        <authorList>
            <consortium name="International Wheat Genome Sequencing Consortium,"/>
            <person name="Marcussen T."/>
            <person name="Sandve S.R."/>
            <person name="Heier L."/>
            <person name="Spannagl M."/>
            <person name="Pfeifer M."/>
            <person name="Jakobsen K.S."/>
            <person name="Wulff B.B."/>
            <person name="Steuernagel B."/>
            <person name="Mayer K.F."/>
            <person name="Olsen O.A."/>
        </authorList>
    </citation>
    <scope>NUCLEOTIDE SEQUENCE [LARGE SCALE GENOMIC DNA]</scope>
    <source>
        <strain evidence="3">cv. AL8/78</strain>
    </source>
</reference>
<keyword evidence="3" id="KW-1185">Reference proteome</keyword>
<reference evidence="2" key="3">
    <citation type="journal article" date="2017" name="Nature">
        <title>Genome sequence of the progenitor of the wheat D genome Aegilops tauschii.</title>
        <authorList>
            <person name="Luo M.C."/>
            <person name="Gu Y.Q."/>
            <person name="Puiu D."/>
            <person name="Wang H."/>
            <person name="Twardziok S.O."/>
            <person name="Deal K.R."/>
            <person name="Huo N."/>
            <person name="Zhu T."/>
            <person name="Wang L."/>
            <person name="Wang Y."/>
            <person name="McGuire P.E."/>
            <person name="Liu S."/>
            <person name="Long H."/>
            <person name="Ramasamy R.K."/>
            <person name="Rodriguez J.C."/>
            <person name="Van S.L."/>
            <person name="Yuan L."/>
            <person name="Wang Z."/>
            <person name="Xia Z."/>
            <person name="Xiao L."/>
            <person name="Anderson O.D."/>
            <person name="Ouyang S."/>
            <person name="Liang Y."/>
            <person name="Zimin A.V."/>
            <person name="Pertea G."/>
            <person name="Qi P."/>
            <person name="Bennetzen J.L."/>
            <person name="Dai X."/>
            <person name="Dawson M.W."/>
            <person name="Muller H.G."/>
            <person name="Kugler K."/>
            <person name="Rivarola-Duarte L."/>
            <person name="Spannagl M."/>
            <person name="Mayer K.F.X."/>
            <person name="Lu F.H."/>
            <person name="Bevan M.W."/>
            <person name="Leroy P."/>
            <person name="Li P."/>
            <person name="You F.M."/>
            <person name="Sun Q."/>
            <person name="Liu Z."/>
            <person name="Lyons E."/>
            <person name="Wicker T."/>
            <person name="Salzberg S.L."/>
            <person name="Devos K.M."/>
            <person name="Dvorak J."/>
        </authorList>
    </citation>
    <scope>NUCLEOTIDE SEQUENCE [LARGE SCALE GENOMIC DNA]</scope>
    <source>
        <strain evidence="2">cv. AL8/78</strain>
    </source>
</reference>
<organism evidence="2 3">
    <name type="scientific">Aegilops tauschii subsp. strangulata</name>
    <name type="common">Goatgrass</name>
    <dbReference type="NCBI Taxonomy" id="200361"/>
    <lineage>
        <taxon>Eukaryota</taxon>
        <taxon>Viridiplantae</taxon>
        <taxon>Streptophyta</taxon>
        <taxon>Embryophyta</taxon>
        <taxon>Tracheophyta</taxon>
        <taxon>Spermatophyta</taxon>
        <taxon>Magnoliopsida</taxon>
        <taxon>Liliopsida</taxon>
        <taxon>Poales</taxon>
        <taxon>Poaceae</taxon>
        <taxon>BOP clade</taxon>
        <taxon>Pooideae</taxon>
        <taxon>Triticodae</taxon>
        <taxon>Triticeae</taxon>
        <taxon>Triticinae</taxon>
        <taxon>Aegilops</taxon>
    </lineage>
</organism>
<dbReference type="Proteomes" id="UP000015105">
    <property type="component" value="Chromosome 1D"/>
</dbReference>
<sequence length="127" mass="14301">KKLLDQAKKSKFISLACQMEKISFFKLHKTPFPSHLFPLLLTLSPPSATRKKKNGERKGNKKAKEGCQVASQLPLSSLPPIRPQIRRPAFPEPPRRSGTRPCRIAAPPRDSRDRILPHPVAKLAPQR</sequence>
<evidence type="ECO:0000256" key="1">
    <source>
        <dbReference type="SAM" id="MobiDB-lite"/>
    </source>
</evidence>
<dbReference type="EnsemblPlants" id="AET1Gv20249000.1">
    <property type="protein sequence ID" value="AET1Gv20249000.1"/>
    <property type="gene ID" value="AET1Gv20249000"/>
</dbReference>
<accession>A0A452Y0S0</accession>
<protein>
    <submittedName>
        <fullName evidence="2">Uncharacterized protein</fullName>
    </submittedName>
</protein>
<evidence type="ECO:0000313" key="3">
    <source>
        <dbReference type="Proteomes" id="UP000015105"/>
    </source>
</evidence>